<dbReference type="RefSeq" id="WP_077120757.1">
    <property type="nucleotide sequence ID" value="NZ_LOKT01000009.1"/>
</dbReference>
<dbReference type="OrthoDB" id="9911927at2"/>
<evidence type="ECO:0000313" key="1">
    <source>
        <dbReference type="EMBL" id="ONM46452.1"/>
    </source>
</evidence>
<name>A0A1V2TAB4_9NOCA</name>
<organism evidence="1 2">
    <name type="scientific">Nocardia donostiensis</name>
    <dbReference type="NCBI Taxonomy" id="1538463"/>
    <lineage>
        <taxon>Bacteria</taxon>
        <taxon>Bacillati</taxon>
        <taxon>Actinomycetota</taxon>
        <taxon>Actinomycetes</taxon>
        <taxon>Mycobacteriales</taxon>
        <taxon>Nocardiaceae</taxon>
        <taxon>Nocardia</taxon>
    </lineage>
</organism>
<sequence>MSVGWFETLFCGSEHTGVEVKPAGGSALGSVFHAADLPAATPGLPTIESDAFGVTVRGSQIALRFAAAETDGFTSGADPGEFAAA</sequence>
<dbReference type="EMBL" id="MUMY01000024">
    <property type="protein sequence ID" value="ONM46452.1"/>
    <property type="molecule type" value="Genomic_DNA"/>
</dbReference>
<gene>
    <name evidence="1" type="ORF">B0T46_22725</name>
</gene>
<reference evidence="1 2" key="1">
    <citation type="journal article" date="2016" name="Antonie Van Leeuwenhoek">
        <title>Nocardia donostiensis sp. nov., isolated from human respiratory specimens.</title>
        <authorList>
            <person name="Ercibengoa M."/>
            <person name="Bell M."/>
            <person name="Marimon J.M."/>
            <person name="Humrighouse B."/>
            <person name="Klenk H.P."/>
            <person name="Potter G."/>
            <person name="Perez-Trallero E."/>
        </authorList>
    </citation>
    <scope>NUCLEOTIDE SEQUENCE [LARGE SCALE GENOMIC DNA]</scope>
    <source>
        <strain evidence="1 2">X1655</strain>
    </source>
</reference>
<keyword evidence="2" id="KW-1185">Reference proteome</keyword>
<dbReference type="AlphaFoldDB" id="A0A1V2TAB4"/>
<evidence type="ECO:0000313" key="2">
    <source>
        <dbReference type="Proteomes" id="UP000188836"/>
    </source>
</evidence>
<comment type="caution">
    <text evidence="1">The sequence shown here is derived from an EMBL/GenBank/DDBJ whole genome shotgun (WGS) entry which is preliminary data.</text>
</comment>
<protein>
    <submittedName>
        <fullName evidence="1">Uncharacterized protein</fullName>
    </submittedName>
</protein>
<dbReference type="Proteomes" id="UP000188836">
    <property type="component" value="Unassembled WGS sequence"/>
</dbReference>
<accession>A0A1V2TAB4</accession>
<proteinExistence type="predicted"/>